<keyword evidence="4" id="KW-1185">Reference proteome</keyword>
<dbReference type="AlphaFoldDB" id="A0AAE3KC72"/>
<dbReference type="Proteomes" id="UP001205843">
    <property type="component" value="Unassembled WGS sequence"/>
</dbReference>
<dbReference type="InterPro" id="IPR020843">
    <property type="entry name" value="ER"/>
</dbReference>
<dbReference type="InterPro" id="IPR013154">
    <property type="entry name" value="ADH-like_N"/>
</dbReference>
<evidence type="ECO:0000313" key="4">
    <source>
        <dbReference type="Proteomes" id="UP001205843"/>
    </source>
</evidence>
<sequence length="328" mass="34296">MLAAFYEKTGPAADVLRVDEMPTPEPGAGEVRVRIAWSGVNPSDVKARAGVRSTTLPFPRMTPHSDGAGVIDAVGAGVDQARVGESVWVYNGAWGRPNGTAAQYCVLPEEQAVPLPAGVGGDVGACMGIPALTAYHAVHCNGGVAGQRVLVTGGAGAVSQYAIQMAILAGARQVLATASTPEKQAVARDLGAQTVIDYRRADAAEQLLAATGGEGVDRVIEIEFSTNAELDLAALRTGGLIVVYGSDRAEMPVPFYPAILKHALIQFFIVYTLPADARQVAVKGVTDLLKSGSLRHPIAHRLPLSRIAEAHDLVELRRVVGNVVLEVS</sequence>
<dbReference type="SUPFAM" id="SSF51735">
    <property type="entry name" value="NAD(P)-binding Rossmann-fold domains"/>
    <property type="match status" value="1"/>
</dbReference>
<dbReference type="PANTHER" id="PTHR44154">
    <property type="entry name" value="QUINONE OXIDOREDUCTASE"/>
    <property type="match status" value="1"/>
</dbReference>
<organism evidence="3 4">
    <name type="scientific">Natronocella acetinitrilica</name>
    <dbReference type="NCBI Taxonomy" id="414046"/>
    <lineage>
        <taxon>Bacteria</taxon>
        <taxon>Pseudomonadati</taxon>
        <taxon>Pseudomonadota</taxon>
        <taxon>Gammaproteobacteria</taxon>
        <taxon>Chromatiales</taxon>
        <taxon>Ectothiorhodospiraceae</taxon>
        <taxon>Natronocella</taxon>
    </lineage>
</organism>
<accession>A0AAE3KC72</accession>
<dbReference type="PANTHER" id="PTHR44154:SF1">
    <property type="entry name" value="QUINONE OXIDOREDUCTASE"/>
    <property type="match status" value="1"/>
</dbReference>
<dbReference type="SMART" id="SM00829">
    <property type="entry name" value="PKS_ER"/>
    <property type="match status" value="1"/>
</dbReference>
<dbReference type="CDD" id="cd08253">
    <property type="entry name" value="zeta_crystallin"/>
    <property type="match status" value="1"/>
</dbReference>
<keyword evidence="1" id="KW-0521">NADP</keyword>
<dbReference type="InterPro" id="IPR051603">
    <property type="entry name" value="Zinc-ADH_QOR/CCCR"/>
</dbReference>
<dbReference type="Pfam" id="PF00107">
    <property type="entry name" value="ADH_zinc_N"/>
    <property type="match status" value="1"/>
</dbReference>
<dbReference type="SUPFAM" id="SSF50129">
    <property type="entry name" value="GroES-like"/>
    <property type="match status" value="1"/>
</dbReference>
<proteinExistence type="predicted"/>
<gene>
    <name evidence="3" type="ORF">J2T57_002561</name>
</gene>
<evidence type="ECO:0000256" key="1">
    <source>
        <dbReference type="ARBA" id="ARBA00022857"/>
    </source>
</evidence>
<reference evidence="3" key="1">
    <citation type="submission" date="2022-03" db="EMBL/GenBank/DDBJ databases">
        <title>Genomic Encyclopedia of Type Strains, Phase III (KMG-III): the genomes of soil and plant-associated and newly described type strains.</title>
        <authorList>
            <person name="Whitman W."/>
        </authorList>
    </citation>
    <scope>NUCLEOTIDE SEQUENCE</scope>
    <source>
        <strain evidence="3">ANL 6-2</strain>
    </source>
</reference>
<feature type="domain" description="Enoyl reductase (ER)" evidence="2">
    <location>
        <begin position="12"/>
        <end position="325"/>
    </location>
</feature>
<evidence type="ECO:0000313" key="3">
    <source>
        <dbReference type="EMBL" id="MCP1675411.1"/>
    </source>
</evidence>
<dbReference type="InterPro" id="IPR036291">
    <property type="entry name" value="NAD(P)-bd_dom_sf"/>
</dbReference>
<name>A0AAE3KC72_9GAMM</name>
<dbReference type="Gene3D" id="3.90.180.10">
    <property type="entry name" value="Medium-chain alcohol dehydrogenases, catalytic domain"/>
    <property type="match status" value="1"/>
</dbReference>
<dbReference type="Pfam" id="PF08240">
    <property type="entry name" value="ADH_N"/>
    <property type="match status" value="1"/>
</dbReference>
<keyword evidence="3" id="KW-0560">Oxidoreductase</keyword>
<dbReference type="EMBL" id="JALJXV010000006">
    <property type="protein sequence ID" value="MCP1675411.1"/>
    <property type="molecule type" value="Genomic_DNA"/>
</dbReference>
<protein>
    <submittedName>
        <fullName evidence="3">NADPH2:quinone reductase</fullName>
        <ecNumber evidence="3">1.6.5.5</ecNumber>
    </submittedName>
</protein>
<dbReference type="GO" id="GO:0003960">
    <property type="term" value="F:quinone reductase (NADPH) activity"/>
    <property type="evidence" value="ECO:0007669"/>
    <property type="project" value="UniProtKB-EC"/>
</dbReference>
<evidence type="ECO:0000259" key="2">
    <source>
        <dbReference type="SMART" id="SM00829"/>
    </source>
</evidence>
<dbReference type="InterPro" id="IPR011032">
    <property type="entry name" value="GroES-like_sf"/>
</dbReference>
<dbReference type="RefSeq" id="WP_253478847.1">
    <property type="nucleotide sequence ID" value="NZ_JALJXV010000006.1"/>
</dbReference>
<dbReference type="EC" id="1.6.5.5" evidence="3"/>
<dbReference type="Gene3D" id="3.40.50.720">
    <property type="entry name" value="NAD(P)-binding Rossmann-like Domain"/>
    <property type="match status" value="1"/>
</dbReference>
<dbReference type="InterPro" id="IPR013149">
    <property type="entry name" value="ADH-like_C"/>
</dbReference>
<comment type="caution">
    <text evidence="3">The sequence shown here is derived from an EMBL/GenBank/DDBJ whole genome shotgun (WGS) entry which is preliminary data.</text>
</comment>